<organism evidence="17 18">
    <name type="scientific">Caballeronia sordidicola</name>
    <name type="common">Burkholderia sordidicola</name>
    <dbReference type="NCBI Taxonomy" id="196367"/>
    <lineage>
        <taxon>Bacteria</taxon>
        <taxon>Pseudomonadati</taxon>
        <taxon>Pseudomonadota</taxon>
        <taxon>Betaproteobacteria</taxon>
        <taxon>Burkholderiales</taxon>
        <taxon>Burkholderiaceae</taxon>
        <taxon>Caballeronia</taxon>
    </lineage>
</organism>
<feature type="binding site" description="axial binding residue" evidence="14">
    <location>
        <position position="184"/>
    </location>
    <ligand>
        <name>heme</name>
        <dbReference type="ChEBI" id="CHEBI:30413"/>
        <label>2</label>
    </ligand>
    <ligandPart>
        <name>Fe</name>
        <dbReference type="ChEBI" id="CHEBI:18248"/>
    </ligandPart>
</feature>
<evidence type="ECO:0000256" key="11">
    <source>
        <dbReference type="ARBA" id="ARBA00023136"/>
    </source>
</evidence>
<evidence type="ECO:0000256" key="7">
    <source>
        <dbReference type="ARBA" id="ARBA00022723"/>
    </source>
</evidence>
<reference evidence="17 18" key="1">
    <citation type="submission" date="2016-01" db="EMBL/GenBank/DDBJ databases">
        <authorList>
            <person name="Oliw E.H."/>
        </authorList>
    </citation>
    <scope>NUCLEOTIDE SEQUENCE [LARGE SCALE GENOMIC DNA]</scope>
    <source>
        <strain evidence="17">LMG 22029</strain>
    </source>
</reference>
<dbReference type="GO" id="GO:0005886">
    <property type="term" value="C:plasma membrane"/>
    <property type="evidence" value="ECO:0007669"/>
    <property type="project" value="UniProtKB-SubCell"/>
</dbReference>
<dbReference type="InterPro" id="IPR051174">
    <property type="entry name" value="Cytochrome_c-type_ET"/>
</dbReference>
<keyword evidence="6 15" id="KW-0812">Transmembrane</keyword>
<keyword evidence="8 12" id="KW-0249">Electron transport</keyword>
<feature type="binding site" description="covalent" evidence="13">
    <location>
        <position position="85"/>
    </location>
    <ligand>
        <name>heme</name>
        <dbReference type="ChEBI" id="CHEBI:30413"/>
        <label>2</label>
    </ligand>
</feature>
<feature type="binding site" description="axial binding residue" evidence="14">
    <location>
        <position position="146"/>
    </location>
    <ligand>
        <name>heme</name>
        <dbReference type="ChEBI" id="CHEBI:30413"/>
        <label>3</label>
    </ligand>
    <ligandPart>
        <name>Fe</name>
        <dbReference type="ChEBI" id="CHEBI:18248"/>
    </ligandPart>
</feature>
<keyword evidence="5 12" id="KW-0349">Heme</keyword>
<feature type="binding site" description="axial binding residue" evidence="14">
    <location>
        <position position="86"/>
    </location>
    <ligand>
        <name>heme</name>
        <dbReference type="ChEBI" id="CHEBI:30413"/>
        <label>2</label>
    </ligand>
    <ligandPart>
        <name>Fe</name>
        <dbReference type="ChEBI" id="CHEBI:18248"/>
    </ligandPart>
</feature>
<dbReference type="PANTHER" id="PTHR30333:SF1">
    <property type="entry name" value="CYTOCHROME C-TYPE PROTEIN NAPC"/>
    <property type="match status" value="1"/>
</dbReference>
<gene>
    <name evidence="17" type="primary">napC</name>
    <name evidence="17" type="ORF">AWB64_02464</name>
</gene>
<proteinExistence type="inferred from homology"/>
<evidence type="ECO:0000256" key="12">
    <source>
        <dbReference type="PIRNR" id="PIRNR000013"/>
    </source>
</evidence>
<feature type="binding site" description="axial binding residue" evidence="14">
    <location>
        <position position="58"/>
    </location>
    <ligand>
        <name>heme</name>
        <dbReference type="ChEBI" id="CHEBI:30413"/>
        <label>1</label>
    </ligand>
    <ligandPart>
        <name>Fe</name>
        <dbReference type="ChEBI" id="CHEBI:18248"/>
    </ligandPart>
</feature>
<accession>A0A158GA98</accession>
<dbReference type="InterPro" id="IPR038266">
    <property type="entry name" value="NapC/NirT_cytc_sf"/>
</dbReference>
<sequence length="204" mass="23594">MFGLIKRYWQTINRPSTYYSLGFLTLGGFVAGVVFWGAFNTALEMTSTEAFCTGCHEMHDNTFAELKTTIHYSNRSGVRAICSDCHVPHNWTDKIARKMQASKEVWAKVFGTVDTREKFQDKRLELAEHEWRRFKANNSLECRNCHSFESMDFTRQSPRAQNAHQRFLATGEKTCIDCHKGIAHELPNMTQAMQDEQLREARSK</sequence>
<dbReference type="PANTHER" id="PTHR30333">
    <property type="entry name" value="CYTOCHROME C-TYPE PROTEIN"/>
    <property type="match status" value="1"/>
</dbReference>
<evidence type="ECO:0000256" key="6">
    <source>
        <dbReference type="ARBA" id="ARBA00022692"/>
    </source>
</evidence>
<evidence type="ECO:0000256" key="1">
    <source>
        <dbReference type="ARBA" id="ARBA00004162"/>
    </source>
</evidence>
<feature type="transmembrane region" description="Helical" evidence="15">
    <location>
        <begin position="21"/>
        <end position="39"/>
    </location>
</feature>
<comment type="cofactor">
    <cofactor evidence="13">
        <name>heme</name>
        <dbReference type="ChEBI" id="CHEBI:30413"/>
    </cofactor>
    <text evidence="13">Binds 4 heme groups per subunit.</text>
</comment>
<feature type="binding site" description="covalent" evidence="13">
    <location>
        <position position="175"/>
    </location>
    <ligand>
        <name>heme</name>
        <dbReference type="ChEBI" id="CHEBI:30413"/>
        <label>4</label>
    </ligand>
</feature>
<feature type="binding site" description="axial binding residue" evidence="14">
    <location>
        <position position="179"/>
    </location>
    <ligand>
        <name>heme</name>
        <dbReference type="ChEBI" id="CHEBI:30413"/>
        <label>4</label>
    </ligand>
    <ligandPart>
        <name>Fe</name>
        <dbReference type="ChEBI" id="CHEBI:18248"/>
    </ligandPart>
</feature>
<dbReference type="EMBL" id="FCOC02000005">
    <property type="protein sequence ID" value="SAL28942.1"/>
    <property type="molecule type" value="Genomic_DNA"/>
</dbReference>
<comment type="PTM">
    <text evidence="12">Binds 4 heme groups per subunit.</text>
</comment>
<dbReference type="GO" id="GO:0019333">
    <property type="term" value="P:denitrification pathway"/>
    <property type="evidence" value="ECO:0007669"/>
    <property type="project" value="InterPro"/>
</dbReference>
<feature type="binding site" description="covalent" evidence="13">
    <location>
        <position position="142"/>
    </location>
    <ligand>
        <name>heme</name>
        <dbReference type="ChEBI" id="CHEBI:30413"/>
        <label>3</label>
    </ligand>
</feature>
<dbReference type="AlphaFoldDB" id="A0A158GA98"/>
<evidence type="ECO:0000256" key="14">
    <source>
        <dbReference type="PIRSR" id="PIRSR000013-2"/>
    </source>
</evidence>
<keyword evidence="10 12" id="KW-0408">Iron</keyword>
<dbReference type="GO" id="GO:0020037">
    <property type="term" value="F:heme binding"/>
    <property type="evidence" value="ECO:0007669"/>
    <property type="project" value="InterPro"/>
</dbReference>
<feature type="binding site" description="covalent" evidence="13">
    <location>
        <position position="145"/>
    </location>
    <ligand>
        <name>heme</name>
        <dbReference type="ChEBI" id="CHEBI:30413"/>
        <label>3</label>
    </ligand>
</feature>
<dbReference type="InterPro" id="IPR005126">
    <property type="entry name" value="NapC/NirT_cyt_c_N"/>
</dbReference>
<dbReference type="InterPro" id="IPR024717">
    <property type="entry name" value="NapC/NirT/NrfH"/>
</dbReference>
<evidence type="ECO:0000256" key="10">
    <source>
        <dbReference type="ARBA" id="ARBA00023004"/>
    </source>
</evidence>
<keyword evidence="7 12" id="KW-0479">Metal-binding</keyword>
<evidence type="ECO:0000313" key="18">
    <source>
        <dbReference type="Proteomes" id="UP000054893"/>
    </source>
</evidence>
<dbReference type="Pfam" id="PF03264">
    <property type="entry name" value="Cytochrom_NNT"/>
    <property type="match status" value="1"/>
</dbReference>
<evidence type="ECO:0000256" key="15">
    <source>
        <dbReference type="SAM" id="Phobius"/>
    </source>
</evidence>
<keyword evidence="9 15" id="KW-1133">Transmembrane helix</keyword>
<feature type="binding site" description="covalent" evidence="13">
    <location>
        <position position="52"/>
    </location>
    <ligand>
        <name>heme</name>
        <dbReference type="ChEBI" id="CHEBI:30413"/>
        <label>1</label>
    </ligand>
</feature>
<dbReference type="Gene3D" id="1.10.3820.10">
    <property type="entry name" value="Di-heme elbow motif domain"/>
    <property type="match status" value="1"/>
</dbReference>
<dbReference type="SUPFAM" id="SSF48695">
    <property type="entry name" value="Multiheme cytochromes"/>
    <property type="match status" value="1"/>
</dbReference>
<dbReference type="PIRSF" id="PIRSF000013">
    <property type="entry name" value="4_hem_cytochrm_NapC"/>
    <property type="match status" value="1"/>
</dbReference>
<dbReference type="GO" id="GO:0046872">
    <property type="term" value="F:metal ion binding"/>
    <property type="evidence" value="ECO:0007669"/>
    <property type="project" value="UniProtKB-KW"/>
</dbReference>
<evidence type="ECO:0000256" key="5">
    <source>
        <dbReference type="ARBA" id="ARBA00022617"/>
    </source>
</evidence>
<evidence type="ECO:0000313" key="17">
    <source>
        <dbReference type="EMBL" id="SAL28942.1"/>
    </source>
</evidence>
<dbReference type="InterPro" id="IPR036280">
    <property type="entry name" value="Multihaem_cyt_sf"/>
</dbReference>
<evidence type="ECO:0000259" key="16">
    <source>
        <dbReference type="Pfam" id="PF03264"/>
    </source>
</evidence>
<dbReference type="InterPro" id="IPR011885">
    <property type="entry name" value="NO3Rdtase_cyt_c_NapC/NirT"/>
</dbReference>
<dbReference type="OrthoDB" id="9782159at2"/>
<keyword evidence="4" id="KW-1003">Cell membrane</keyword>
<evidence type="ECO:0000256" key="4">
    <source>
        <dbReference type="ARBA" id="ARBA00022475"/>
    </source>
</evidence>
<dbReference type="FunFam" id="1.10.3820.10:FF:000001">
    <property type="entry name" value="Cytochrome c-type protein"/>
    <property type="match status" value="1"/>
</dbReference>
<feature type="domain" description="NapC/NirT cytochrome c N-terminal" evidence="16">
    <location>
        <begin position="15"/>
        <end position="189"/>
    </location>
</feature>
<evidence type="ECO:0000256" key="13">
    <source>
        <dbReference type="PIRSR" id="PIRSR000013-1"/>
    </source>
</evidence>
<feature type="binding site" evidence="13">
    <location>
        <position position="82"/>
    </location>
    <ligand>
        <name>a menaquinol</name>
        <dbReference type="ChEBI" id="CHEBI:18151"/>
    </ligand>
</feature>
<feature type="binding site" description="covalent" evidence="13">
    <location>
        <position position="55"/>
    </location>
    <ligand>
        <name>heme</name>
        <dbReference type="ChEBI" id="CHEBI:30413"/>
        <label>1</label>
    </ligand>
</feature>
<dbReference type="RefSeq" id="WP_060819126.1">
    <property type="nucleotide sequence ID" value="NZ_FCOC02000005.1"/>
</dbReference>
<keyword evidence="3 12" id="KW-0813">Transport</keyword>
<protein>
    <recommendedName>
        <fullName evidence="12">Cytochrome c-type protein</fullName>
    </recommendedName>
</protein>
<feature type="binding site" description="covalent" evidence="13">
    <location>
        <position position="178"/>
    </location>
    <ligand>
        <name>heme</name>
        <dbReference type="ChEBI" id="CHEBI:30413"/>
        <label>4</label>
    </ligand>
</feature>
<evidence type="ECO:0000256" key="8">
    <source>
        <dbReference type="ARBA" id="ARBA00022982"/>
    </source>
</evidence>
<comment type="subcellular location">
    <subcellularLocation>
        <location evidence="1">Cell membrane</location>
        <topology evidence="1">Single-pass membrane protein</topology>
    </subcellularLocation>
</comment>
<dbReference type="NCBIfam" id="TIGR02161">
    <property type="entry name" value="napC_nirT"/>
    <property type="match status" value="1"/>
</dbReference>
<dbReference type="Proteomes" id="UP000054893">
    <property type="component" value="Unassembled WGS sequence"/>
</dbReference>
<evidence type="ECO:0000256" key="2">
    <source>
        <dbReference type="ARBA" id="ARBA00007395"/>
    </source>
</evidence>
<feature type="binding site" description="axial binding residue" evidence="14">
    <location>
        <position position="104"/>
    </location>
    <ligand>
        <name>heme</name>
        <dbReference type="ChEBI" id="CHEBI:30413"/>
        <label>1</label>
    </ligand>
    <ligandPart>
        <name>Fe</name>
        <dbReference type="ChEBI" id="CHEBI:18248"/>
    </ligandPart>
</feature>
<evidence type="ECO:0000256" key="3">
    <source>
        <dbReference type="ARBA" id="ARBA00022448"/>
    </source>
</evidence>
<keyword evidence="11 15" id="KW-0472">Membrane</keyword>
<name>A0A158GA98_CABSO</name>
<comment type="similarity">
    <text evidence="2">Belongs to the NapC/NirT/NrfH family.</text>
</comment>
<dbReference type="GO" id="GO:0009061">
    <property type="term" value="P:anaerobic respiration"/>
    <property type="evidence" value="ECO:0007669"/>
    <property type="project" value="TreeGrafter"/>
</dbReference>
<dbReference type="GO" id="GO:0009055">
    <property type="term" value="F:electron transfer activity"/>
    <property type="evidence" value="ECO:0007669"/>
    <property type="project" value="TreeGrafter"/>
</dbReference>
<evidence type="ECO:0000256" key="9">
    <source>
        <dbReference type="ARBA" id="ARBA00022989"/>
    </source>
</evidence>